<feature type="transmembrane region" description="Helical" evidence="1">
    <location>
        <begin position="38"/>
        <end position="60"/>
    </location>
</feature>
<dbReference type="EMBL" id="LSSN01001574">
    <property type="protein sequence ID" value="OMJ19119.1"/>
    <property type="molecule type" value="Genomic_DNA"/>
</dbReference>
<dbReference type="AlphaFoldDB" id="A0A1R1XX25"/>
<dbReference type="OrthoDB" id="6509908at2759"/>
<name>A0A1R1XX25_9FUNG</name>
<keyword evidence="3" id="KW-1185">Reference proteome</keyword>
<evidence type="ECO:0000256" key="1">
    <source>
        <dbReference type="SAM" id="Phobius"/>
    </source>
</evidence>
<proteinExistence type="predicted"/>
<gene>
    <name evidence="2" type="ORF">AYI70_g4932</name>
</gene>
<feature type="transmembrane region" description="Helical" evidence="1">
    <location>
        <begin position="80"/>
        <end position="101"/>
    </location>
</feature>
<keyword evidence="1" id="KW-0472">Membrane</keyword>
<organism evidence="2 3">
    <name type="scientific">Smittium culicis</name>
    <dbReference type="NCBI Taxonomy" id="133412"/>
    <lineage>
        <taxon>Eukaryota</taxon>
        <taxon>Fungi</taxon>
        <taxon>Fungi incertae sedis</taxon>
        <taxon>Zoopagomycota</taxon>
        <taxon>Kickxellomycotina</taxon>
        <taxon>Harpellomycetes</taxon>
        <taxon>Harpellales</taxon>
        <taxon>Legeriomycetaceae</taxon>
        <taxon>Smittium</taxon>
    </lineage>
</organism>
<keyword evidence="1" id="KW-1133">Transmembrane helix</keyword>
<protein>
    <submittedName>
        <fullName evidence="2">Uncharacterized protein</fullName>
    </submittedName>
</protein>
<comment type="caution">
    <text evidence="2">The sequence shown here is derived from an EMBL/GenBank/DDBJ whole genome shotgun (WGS) entry which is preliminary data.</text>
</comment>
<dbReference type="Proteomes" id="UP000187283">
    <property type="component" value="Unassembled WGS sequence"/>
</dbReference>
<reference evidence="2 3" key="1">
    <citation type="submission" date="2017-01" db="EMBL/GenBank/DDBJ databases">
        <authorList>
            <person name="Mah S.A."/>
            <person name="Swanson W.J."/>
            <person name="Moy G.W."/>
            <person name="Vacquier V.D."/>
        </authorList>
    </citation>
    <scope>NUCLEOTIDE SEQUENCE [LARGE SCALE GENOMIC DNA]</scope>
    <source>
        <strain evidence="2 3">GSMNP</strain>
    </source>
</reference>
<evidence type="ECO:0000313" key="2">
    <source>
        <dbReference type="EMBL" id="OMJ19119.1"/>
    </source>
</evidence>
<evidence type="ECO:0000313" key="3">
    <source>
        <dbReference type="Proteomes" id="UP000187283"/>
    </source>
</evidence>
<keyword evidence="1" id="KW-0812">Transmembrane</keyword>
<sequence length="139" mass="15424">MSTNASENYSLINSNASDSRDVSEEEPRSLEPETKYSYLILVAGFFNLAIVFGNFSAFGIFQEFYLNVLFKDQPASTISWIGTITFSLTLGGGVFHAWAFFGQFIDSECMVTGAYARGAVWNRRCFNNQHIISGSVTVV</sequence>
<accession>A0A1R1XX25</accession>